<name>A0A366KCV4_9BIFI</name>
<protein>
    <submittedName>
        <fullName evidence="1">Uncharacterized protein</fullName>
    </submittedName>
</protein>
<organism evidence="1 2">
    <name type="scientific">Bifidobacterium xylocopae</name>
    <dbReference type="NCBI Taxonomy" id="2493119"/>
    <lineage>
        <taxon>Bacteria</taxon>
        <taxon>Bacillati</taxon>
        <taxon>Actinomycetota</taxon>
        <taxon>Actinomycetes</taxon>
        <taxon>Bifidobacteriales</taxon>
        <taxon>Bifidobacteriaceae</taxon>
        <taxon>Bifidobacterium</taxon>
    </lineage>
</organism>
<gene>
    <name evidence="1" type="ORF">CRD59_05930</name>
</gene>
<dbReference type="AlphaFoldDB" id="A0A366KCV4"/>
<sequence>MPYDMPPNGLAQLATRPCNQRTTRIHQLDILEQWAVQAGLTEFALLQRNRSLDIDIGISQVNEHIGLLLLQRSVRVDQVGVDGAAFQGLETVAHPPLGIVVDFVLNQVDDRQP</sequence>
<dbReference type="Proteomes" id="UP000252345">
    <property type="component" value="Unassembled WGS sequence"/>
</dbReference>
<dbReference type="EMBL" id="PDCH01000012">
    <property type="protein sequence ID" value="RBP99008.1"/>
    <property type="molecule type" value="Genomic_DNA"/>
</dbReference>
<accession>A0A366KCV4</accession>
<reference evidence="1 2" key="1">
    <citation type="submission" date="2017-10" db="EMBL/GenBank/DDBJ databases">
        <title>Bifidobacterium xylocopum sp. nov. and Bifidobacterium aemilianum sp. nov., from the carpenter bee (Xylocopa violacea) digestive tract.</title>
        <authorList>
            <person name="Alberoni D."/>
            <person name="Baffoni L."/>
            <person name="Di Gioia D."/>
            <person name="Gaggia F."/>
            <person name="Biavati B."/>
        </authorList>
    </citation>
    <scope>NUCLEOTIDE SEQUENCE [LARGE SCALE GENOMIC DNA]</scope>
    <source>
        <strain evidence="1 2">XV2</strain>
    </source>
</reference>
<dbReference type="RefSeq" id="WP_236632772.1">
    <property type="nucleotide sequence ID" value="NZ_PDCH01000012.1"/>
</dbReference>
<keyword evidence="2" id="KW-1185">Reference proteome</keyword>
<evidence type="ECO:0000313" key="1">
    <source>
        <dbReference type="EMBL" id="RBP99008.1"/>
    </source>
</evidence>
<evidence type="ECO:0000313" key="2">
    <source>
        <dbReference type="Proteomes" id="UP000252345"/>
    </source>
</evidence>
<comment type="caution">
    <text evidence="1">The sequence shown here is derived from an EMBL/GenBank/DDBJ whole genome shotgun (WGS) entry which is preliminary data.</text>
</comment>
<proteinExistence type="predicted"/>